<keyword evidence="7 8" id="KW-0326">Glycosidase</keyword>
<dbReference type="FunFam" id="3.20.20.70:FF:000197">
    <property type="entry name" value="Alpha-galactosidase"/>
    <property type="match status" value="1"/>
</dbReference>
<feature type="domain" description="CBM1" evidence="11">
    <location>
        <begin position="460"/>
        <end position="496"/>
    </location>
</feature>
<accession>A0AAV9WX01</accession>
<feature type="signal peptide" evidence="10">
    <location>
        <begin position="1"/>
        <end position="17"/>
    </location>
</feature>
<comment type="caution">
    <text evidence="12">The sequence shown here is derived from an EMBL/GenBank/DDBJ whole genome shotgun (WGS) entry which is preliminary data.</text>
</comment>
<comment type="similarity">
    <text evidence="3 8">Belongs to the glycosyl hydrolase 27 family.</text>
</comment>
<feature type="chain" id="PRO_5043788056" description="Alpha-galactosidase" evidence="10">
    <location>
        <begin position="18"/>
        <end position="496"/>
    </location>
</feature>
<dbReference type="InterPro" id="IPR017853">
    <property type="entry name" value="GH"/>
</dbReference>
<sequence length="496" mass="51119">MVLASIILILAAPAALASPLQRRLNNGVGVTPAMGWNNYNAGISPTAANALAAANAFVSLGLDKLGYKYINMDDGWSASARDSSGNLVADPNKFPSGVKSVADQIHALGLKFGLYGDSGTATCSGFPGSQGYETKDAAILASWGVDYWKYDNCNTPSGYSQPRYNTMRDALAATGRPILYSLCQWGLDAVYTWGNQTGNSWRVGGDITNNWSSVASIAASNAPIAAYAAPGGFNDFDMMEIGNGALTAAEERAHFGIWAISKSPLLLGCDLTKISATSLATIKNAGVIAINQDALGKAASLFQPSGAAAPQNNVLYPYWAGPLSGGDWVIGLVAANGAATLSASFADVPGLGAGTYSWTELYTGATGSGTGVSATLTSHDMAIFRVKAGKTGTTTTAKTTTTTTKATTTPVTTTRSVTTTTPVTTTRTTTTSSKTTTTSSKTSTTTSKTTTTTSQPASTGVASQWQQCGGIGYTGPTQCASPFTCTVQNPYYSQCL</sequence>
<keyword evidence="8" id="KW-1015">Disulfide bond</keyword>
<dbReference type="Gene3D" id="2.60.40.1180">
    <property type="entry name" value="Golgi alpha-mannosidase II"/>
    <property type="match status" value="1"/>
</dbReference>
<dbReference type="SUPFAM" id="SSF51011">
    <property type="entry name" value="Glycosyl hydrolase domain"/>
    <property type="match status" value="1"/>
</dbReference>
<dbReference type="GO" id="GO:0004557">
    <property type="term" value="F:alpha-galactosidase activity"/>
    <property type="evidence" value="ECO:0007669"/>
    <property type="project" value="UniProtKB-EC"/>
</dbReference>
<dbReference type="InterPro" id="IPR000111">
    <property type="entry name" value="Glyco_hydro_27/36_CS"/>
</dbReference>
<keyword evidence="6 8" id="KW-0378">Hydrolase</keyword>
<keyword evidence="5 10" id="KW-0732">Signal</keyword>
<comment type="function">
    <text evidence="2">Hydrolyzes a variety of simple alpha-D-galactoside as well as more complex molecules such as oligosaccharides and polysaccharides.</text>
</comment>
<evidence type="ECO:0000256" key="5">
    <source>
        <dbReference type="ARBA" id="ARBA00022729"/>
    </source>
</evidence>
<dbReference type="GO" id="GO:0005975">
    <property type="term" value="P:carbohydrate metabolic process"/>
    <property type="evidence" value="ECO:0007669"/>
    <property type="project" value="InterPro"/>
</dbReference>
<dbReference type="Proteomes" id="UP001365542">
    <property type="component" value="Unassembled WGS sequence"/>
</dbReference>
<reference evidence="12 13" key="1">
    <citation type="submission" date="2019-10" db="EMBL/GenBank/DDBJ databases">
        <authorList>
            <person name="Palmer J.M."/>
        </authorList>
    </citation>
    <scope>NUCLEOTIDE SEQUENCE [LARGE SCALE GENOMIC DNA]</scope>
    <source>
        <strain evidence="12 13">TWF694</strain>
    </source>
</reference>
<dbReference type="SUPFAM" id="SSF51445">
    <property type="entry name" value="(Trans)glycosidases"/>
    <property type="match status" value="1"/>
</dbReference>
<organism evidence="12 13">
    <name type="scientific">Orbilia ellipsospora</name>
    <dbReference type="NCBI Taxonomy" id="2528407"/>
    <lineage>
        <taxon>Eukaryota</taxon>
        <taxon>Fungi</taxon>
        <taxon>Dikarya</taxon>
        <taxon>Ascomycota</taxon>
        <taxon>Pezizomycotina</taxon>
        <taxon>Orbiliomycetes</taxon>
        <taxon>Orbiliales</taxon>
        <taxon>Orbiliaceae</taxon>
        <taxon>Orbilia</taxon>
    </lineage>
</organism>
<evidence type="ECO:0000256" key="3">
    <source>
        <dbReference type="ARBA" id="ARBA00009743"/>
    </source>
</evidence>
<dbReference type="SMART" id="SM00236">
    <property type="entry name" value="fCBD"/>
    <property type="match status" value="1"/>
</dbReference>
<feature type="region of interest" description="Disordered" evidence="9">
    <location>
        <begin position="394"/>
        <end position="461"/>
    </location>
</feature>
<comment type="catalytic activity">
    <reaction evidence="1 8">
        <text>Hydrolysis of terminal, non-reducing alpha-D-galactose residues in alpha-D-galactosides, including galactose oligosaccharides, galactomannans and galactolipids.</text>
        <dbReference type="EC" id="3.2.1.22"/>
    </reaction>
</comment>
<evidence type="ECO:0000259" key="11">
    <source>
        <dbReference type="PROSITE" id="PS51164"/>
    </source>
</evidence>
<dbReference type="Pfam" id="PF00734">
    <property type="entry name" value="CBM_1"/>
    <property type="match status" value="1"/>
</dbReference>
<dbReference type="PROSITE" id="PS51164">
    <property type="entry name" value="CBM1_2"/>
    <property type="match status" value="1"/>
</dbReference>
<evidence type="ECO:0000256" key="9">
    <source>
        <dbReference type="SAM" id="MobiDB-lite"/>
    </source>
</evidence>
<evidence type="ECO:0000256" key="2">
    <source>
        <dbReference type="ARBA" id="ARBA00003969"/>
    </source>
</evidence>
<dbReference type="InterPro" id="IPR041233">
    <property type="entry name" value="Melibiase_C"/>
</dbReference>
<keyword evidence="13" id="KW-1185">Reference proteome</keyword>
<gene>
    <name evidence="12" type="ORF">TWF694_004755</name>
</gene>
<dbReference type="Pfam" id="PF16499">
    <property type="entry name" value="Melibiase_2"/>
    <property type="match status" value="1"/>
</dbReference>
<feature type="compositionally biased region" description="Low complexity" evidence="9">
    <location>
        <begin position="394"/>
        <end position="454"/>
    </location>
</feature>
<dbReference type="PROSITE" id="PS00512">
    <property type="entry name" value="ALPHA_GALACTOSIDASE"/>
    <property type="match status" value="1"/>
</dbReference>
<dbReference type="Pfam" id="PF17801">
    <property type="entry name" value="Melibiase_C"/>
    <property type="match status" value="1"/>
</dbReference>
<dbReference type="InterPro" id="IPR002241">
    <property type="entry name" value="Glyco_hydro_27"/>
</dbReference>
<name>A0AAV9WX01_9PEZI</name>
<evidence type="ECO:0000256" key="10">
    <source>
        <dbReference type="SAM" id="SignalP"/>
    </source>
</evidence>
<dbReference type="PRINTS" id="PR00740">
    <property type="entry name" value="GLHYDRLASE27"/>
</dbReference>
<dbReference type="EMBL" id="JAVHJO010000015">
    <property type="protein sequence ID" value="KAK6527775.1"/>
    <property type="molecule type" value="Genomic_DNA"/>
</dbReference>
<dbReference type="PROSITE" id="PS00562">
    <property type="entry name" value="CBM1_1"/>
    <property type="match status" value="1"/>
</dbReference>
<evidence type="ECO:0000313" key="12">
    <source>
        <dbReference type="EMBL" id="KAK6527775.1"/>
    </source>
</evidence>
<dbReference type="Gene3D" id="3.20.20.70">
    <property type="entry name" value="Aldolase class I"/>
    <property type="match status" value="1"/>
</dbReference>
<dbReference type="EC" id="3.2.1.22" evidence="4 8"/>
<dbReference type="AlphaFoldDB" id="A0AAV9WX01"/>
<dbReference type="GO" id="GO:0030248">
    <property type="term" value="F:cellulose binding"/>
    <property type="evidence" value="ECO:0007669"/>
    <property type="project" value="InterPro"/>
</dbReference>
<dbReference type="GO" id="GO:0005576">
    <property type="term" value="C:extracellular region"/>
    <property type="evidence" value="ECO:0007669"/>
    <property type="project" value="InterPro"/>
</dbReference>
<evidence type="ECO:0000256" key="7">
    <source>
        <dbReference type="ARBA" id="ARBA00023295"/>
    </source>
</evidence>
<evidence type="ECO:0000256" key="8">
    <source>
        <dbReference type="RuleBase" id="RU361168"/>
    </source>
</evidence>
<dbReference type="InterPro" id="IPR000254">
    <property type="entry name" value="CBD"/>
</dbReference>
<dbReference type="PANTHER" id="PTHR11452:SF75">
    <property type="entry name" value="ALPHA-GALACTOSIDASE MEL1"/>
    <property type="match status" value="1"/>
</dbReference>
<dbReference type="InterPro" id="IPR013785">
    <property type="entry name" value="Aldolase_TIM"/>
</dbReference>
<protein>
    <recommendedName>
        <fullName evidence="4 8">Alpha-galactosidase</fullName>
        <ecNumber evidence="4 8">3.2.1.22</ecNumber>
    </recommendedName>
    <alternativeName>
        <fullName evidence="8">Melibiase</fullName>
    </alternativeName>
</protein>
<dbReference type="CDD" id="cd14792">
    <property type="entry name" value="GH27"/>
    <property type="match status" value="1"/>
</dbReference>
<evidence type="ECO:0000256" key="6">
    <source>
        <dbReference type="ARBA" id="ARBA00022801"/>
    </source>
</evidence>
<proteinExistence type="inferred from homology"/>
<evidence type="ECO:0000256" key="4">
    <source>
        <dbReference type="ARBA" id="ARBA00012755"/>
    </source>
</evidence>
<dbReference type="SUPFAM" id="SSF57180">
    <property type="entry name" value="Cellulose-binding domain"/>
    <property type="match status" value="1"/>
</dbReference>
<evidence type="ECO:0000313" key="13">
    <source>
        <dbReference type="Proteomes" id="UP001365542"/>
    </source>
</evidence>
<dbReference type="PANTHER" id="PTHR11452">
    <property type="entry name" value="ALPHA-GALACTOSIDASE/ALPHA-N-ACETYLGALACTOSAMINIDASE"/>
    <property type="match status" value="1"/>
</dbReference>
<evidence type="ECO:0000256" key="1">
    <source>
        <dbReference type="ARBA" id="ARBA00001255"/>
    </source>
</evidence>
<dbReference type="InterPro" id="IPR013780">
    <property type="entry name" value="Glyco_hydro_b"/>
</dbReference>
<dbReference type="InterPro" id="IPR035971">
    <property type="entry name" value="CBD_sf"/>
</dbReference>